<feature type="region of interest" description="Disordered" evidence="2">
    <location>
        <begin position="130"/>
        <end position="199"/>
    </location>
</feature>
<reference evidence="4 5" key="1">
    <citation type="journal article" date="2023" name="PLoS ONE">
        <title>Cytospora paraplurivora sp. nov. isolated from orchards with fruit tree decline syndrome in Ontario, Canada.</title>
        <authorList>
            <person name="Ilyukhin E."/>
            <person name="Nguyen H.D.T."/>
            <person name="Castle A.J."/>
            <person name="Ellouze W."/>
        </authorList>
    </citation>
    <scope>NUCLEOTIDE SEQUENCE [LARGE SCALE GENOMIC DNA]</scope>
    <source>
        <strain evidence="4 5">FDS-564</strain>
    </source>
</reference>
<evidence type="ECO:0000256" key="2">
    <source>
        <dbReference type="SAM" id="MobiDB-lite"/>
    </source>
</evidence>
<dbReference type="EMBL" id="JAJSPL020000001">
    <property type="protein sequence ID" value="KAK7749913.1"/>
    <property type="molecule type" value="Genomic_DNA"/>
</dbReference>
<dbReference type="InterPro" id="IPR050365">
    <property type="entry name" value="TIM50"/>
</dbReference>
<dbReference type="SUPFAM" id="SSF56784">
    <property type="entry name" value="HAD-like"/>
    <property type="match status" value="1"/>
</dbReference>
<dbReference type="PANTHER" id="PTHR12210">
    <property type="entry name" value="DULLARD PROTEIN PHOSPHATASE"/>
    <property type="match status" value="1"/>
</dbReference>
<evidence type="ECO:0000313" key="5">
    <source>
        <dbReference type="Proteomes" id="UP001320245"/>
    </source>
</evidence>
<dbReference type="PROSITE" id="PS50969">
    <property type="entry name" value="FCP1"/>
    <property type="match status" value="1"/>
</dbReference>
<dbReference type="SMART" id="SM00577">
    <property type="entry name" value="CPDc"/>
    <property type="match status" value="1"/>
</dbReference>
<sequence>MGKKKDKLRAREAAEAARQAQLQAGISEATGNAFSAQDGSVGAFAGNPLGYHQDPGSSTPADLQWPAMDALMAANGLANNHGGWPSFPMVPQMMNGLQGVNNSMFQPNGFLPMMPMPYGNMAAFSTASPSLFPGQPPYPSQDHDYQTPLPPQRTSPDLPVRTRSPGRRGHSPHQGQRKPAPRAAITAPSKGSGGIPDPTPSYLVRASFLPKRRATPGPLLVVIDLNGTLLHRPDKRKPFNFRARPHAHRFVSYCIETFWVVIWSSARPDNVKRMVEELTDKEQLGRVVAVWGRDKFGLTPEDYNARTQCYKRLTALWSDPVVAASYPADREGFAGRCWDQGNTVLIDDSVEKARSEPHNAITIPEFTGDMTTTPDILPMVHDYLNELCFQEDVSAYIRANPFKMA</sequence>
<dbReference type="Pfam" id="PF03031">
    <property type="entry name" value="NIF"/>
    <property type="match status" value="1"/>
</dbReference>
<accession>A0AAN9YLR3</accession>
<evidence type="ECO:0000256" key="1">
    <source>
        <dbReference type="RuleBase" id="RU365079"/>
    </source>
</evidence>
<dbReference type="GO" id="GO:0005744">
    <property type="term" value="C:TIM23 mitochondrial import inner membrane translocase complex"/>
    <property type="evidence" value="ECO:0007669"/>
    <property type="project" value="UniProtKB-UniRule"/>
</dbReference>
<dbReference type="InterPro" id="IPR036412">
    <property type="entry name" value="HAD-like_sf"/>
</dbReference>
<keyword evidence="1" id="KW-0813">Transport</keyword>
<dbReference type="InterPro" id="IPR023214">
    <property type="entry name" value="HAD_sf"/>
</dbReference>
<keyword evidence="1" id="KW-0653">Protein transport</keyword>
<evidence type="ECO:0000313" key="4">
    <source>
        <dbReference type="EMBL" id="KAK7749913.1"/>
    </source>
</evidence>
<gene>
    <name evidence="4" type="ORF">SLS53_000495</name>
</gene>
<comment type="caution">
    <text evidence="4">The sequence shown here is derived from an EMBL/GenBank/DDBJ whole genome shotgun (WGS) entry which is preliminary data.</text>
</comment>
<keyword evidence="1" id="KW-0811">Translocation</keyword>
<dbReference type="GO" id="GO:0015031">
    <property type="term" value="P:protein transport"/>
    <property type="evidence" value="ECO:0007669"/>
    <property type="project" value="UniProtKB-KW"/>
</dbReference>
<evidence type="ECO:0000259" key="3">
    <source>
        <dbReference type="PROSITE" id="PS50969"/>
    </source>
</evidence>
<dbReference type="InterPro" id="IPR004274">
    <property type="entry name" value="FCP1_dom"/>
</dbReference>
<keyword evidence="1" id="KW-0809">Transit peptide</keyword>
<dbReference type="Proteomes" id="UP001320245">
    <property type="component" value="Unassembled WGS sequence"/>
</dbReference>
<keyword evidence="1" id="KW-0496">Mitochondrion</keyword>
<comment type="function">
    <text evidence="1">Essential component of the TIM23 complex, a complex that mediates the translocation of transit peptide-containing proteins across the mitochondrial inner membrane.</text>
</comment>
<protein>
    <recommendedName>
        <fullName evidence="1">Mitochondrial import inner membrane translocase subunit TIM50</fullName>
    </recommendedName>
</protein>
<feature type="domain" description="FCP1 homology" evidence="3">
    <location>
        <begin position="214"/>
        <end position="387"/>
    </location>
</feature>
<comment type="similarity">
    <text evidence="1">Belongs to the TIM50 family.</text>
</comment>
<comment type="subunit">
    <text evidence="1">Component of the TIM23 complex.</text>
</comment>
<proteinExistence type="inferred from homology"/>
<dbReference type="Gene3D" id="3.40.50.1000">
    <property type="entry name" value="HAD superfamily/HAD-like"/>
    <property type="match status" value="1"/>
</dbReference>
<dbReference type="AlphaFoldDB" id="A0AAN9YLR3"/>
<comment type="subcellular location">
    <subcellularLocation>
        <location evidence="1">Mitochondrion inner membrane</location>
        <topology evidence="1">Single-pass membrane protein</topology>
    </subcellularLocation>
</comment>
<name>A0AAN9YLR3_9PEZI</name>
<keyword evidence="5" id="KW-1185">Reference proteome</keyword>
<feature type="compositionally biased region" description="Basic residues" evidence="2">
    <location>
        <begin position="164"/>
        <end position="180"/>
    </location>
</feature>
<organism evidence="4 5">
    <name type="scientific">Cytospora paraplurivora</name>
    <dbReference type="NCBI Taxonomy" id="2898453"/>
    <lineage>
        <taxon>Eukaryota</taxon>
        <taxon>Fungi</taxon>
        <taxon>Dikarya</taxon>
        <taxon>Ascomycota</taxon>
        <taxon>Pezizomycotina</taxon>
        <taxon>Sordariomycetes</taxon>
        <taxon>Sordariomycetidae</taxon>
        <taxon>Diaporthales</taxon>
        <taxon>Cytosporaceae</taxon>
        <taxon>Cytospora</taxon>
    </lineage>
</organism>